<dbReference type="RefSeq" id="WP_346820880.1">
    <property type="nucleotide sequence ID" value="NZ_JBDKWZ010000004.1"/>
</dbReference>
<dbReference type="Pfam" id="PF09511">
    <property type="entry name" value="RNA_lig_T4_1"/>
    <property type="match status" value="1"/>
</dbReference>
<dbReference type="GO" id="GO:0016874">
    <property type="term" value="F:ligase activity"/>
    <property type="evidence" value="ECO:0007669"/>
    <property type="project" value="UniProtKB-KW"/>
</dbReference>
<dbReference type="EMBL" id="JBDKWZ010000004">
    <property type="protein sequence ID" value="MEN7548099.1"/>
    <property type="molecule type" value="Genomic_DNA"/>
</dbReference>
<accession>A0AAW9RTL4</accession>
<dbReference type="InterPro" id="IPR019039">
    <property type="entry name" value="T4-Rnl1-like_N"/>
</dbReference>
<dbReference type="Proteomes" id="UP001403385">
    <property type="component" value="Unassembled WGS sequence"/>
</dbReference>
<keyword evidence="2" id="KW-0436">Ligase</keyword>
<reference evidence="2 3" key="1">
    <citation type="submission" date="2024-04" db="EMBL/GenBank/DDBJ databases">
        <title>Novel genus in family Flammeovirgaceae.</title>
        <authorList>
            <person name="Nguyen T.H."/>
            <person name="Vuong T.Q."/>
            <person name="Le H."/>
            <person name="Kim S.-G."/>
        </authorList>
    </citation>
    <scope>NUCLEOTIDE SEQUENCE [LARGE SCALE GENOMIC DNA]</scope>
    <source>
        <strain evidence="2 3">JCM 23209</strain>
    </source>
</reference>
<evidence type="ECO:0000313" key="3">
    <source>
        <dbReference type="Proteomes" id="UP001403385"/>
    </source>
</evidence>
<evidence type="ECO:0000259" key="1">
    <source>
        <dbReference type="Pfam" id="PF09511"/>
    </source>
</evidence>
<gene>
    <name evidence="2" type="ORF">AAG747_09265</name>
</gene>
<name>A0AAW9RTL4_9BACT</name>
<comment type="caution">
    <text evidence="2">The sequence shown here is derived from an EMBL/GenBank/DDBJ whole genome shotgun (WGS) entry which is preliminary data.</text>
</comment>
<organism evidence="2 3">
    <name type="scientific">Rapidithrix thailandica</name>
    <dbReference type="NCBI Taxonomy" id="413964"/>
    <lineage>
        <taxon>Bacteria</taxon>
        <taxon>Pseudomonadati</taxon>
        <taxon>Bacteroidota</taxon>
        <taxon>Cytophagia</taxon>
        <taxon>Cytophagales</taxon>
        <taxon>Flammeovirgaceae</taxon>
        <taxon>Rapidithrix</taxon>
    </lineage>
</organism>
<protein>
    <submittedName>
        <fullName evidence="2">T4 RnlA family RNA ligase</fullName>
    </submittedName>
</protein>
<evidence type="ECO:0000313" key="2">
    <source>
        <dbReference type="EMBL" id="MEN7548099.1"/>
    </source>
</evidence>
<proteinExistence type="predicted"/>
<dbReference type="SUPFAM" id="SSF56091">
    <property type="entry name" value="DNA ligase/mRNA capping enzyme, catalytic domain"/>
    <property type="match status" value="1"/>
</dbReference>
<keyword evidence="3" id="KW-1185">Reference proteome</keyword>
<dbReference type="AlphaFoldDB" id="A0AAW9RTL4"/>
<feature type="domain" description="T4 RNA ligase 1-like N-terminal" evidence="1">
    <location>
        <begin position="47"/>
        <end position="223"/>
    </location>
</feature>
<sequence length="344" mass="40366">MNISLLNQMICEGYVAVQKHPEHSLYIYNYTPKAQFDRVWNECTLACRGLIMDKEHNIIARPFRKFFNLGELEDQTLPQGEFEVYEKMDGSLGILYWAGDTPLIATRGSFTSVQAEEANRILHSDYAHCLDKLDRSKTYLFEIIYPENRIVVDYGKKRELVLLAIVDTETGREQALEALGFPLAKHYRGLKDLQALKLLEEENREGFVVKFQNGFRVKVKFEEYQRLHFLMNQVSSITIWEKLKEEQDLSDILEDVPDEFYNWVKTTRNRLLAAYQAIEQQAKTDFKVLASRKETALYFNTCRYPHVMFKMLEGKSCAVSIWRLLRPEYEKPFASMMKDRGMDE</sequence>